<accession>A0ABW3QFQ7</accession>
<name>A0ABW3QFQ7_9PSEU</name>
<dbReference type="RefSeq" id="WP_380719063.1">
    <property type="nucleotide sequence ID" value="NZ_JBHTLK010000005.1"/>
</dbReference>
<comment type="caution">
    <text evidence="1">The sequence shown here is derived from an EMBL/GenBank/DDBJ whole genome shotgun (WGS) entry which is preliminary data.</text>
</comment>
<gene>
    <name evidence="1" type="ORF">ACFQ3T_01965</name>
</gene>
<protein>
    <submittedName>
        <fullName evidence="1">Helix-turn-helix transcriptional regulator</fullName>
    </submittedName>
</protein>
<sequence>MSTKTTAKSAEPYAPGSIYTTEVVYELANGEIAGDWRGLIVWRSAPDPSIPVPKRVRTGETPWRLLVTWATDEFHVHSKPRTSTGRPFEIIQWSHGWEPADPNDCFHGRLGGHVGSYKPADPGANSVEIMAAAHEKQLHEQQQWRANNPSRTLMWPAAMVCDYLGIKGSTWRAYVANGDAPAPDEVRGGRNYWYPRTIRTWDDNRPGSGARTDLAQPSAE</sequence>
<dbReference type="EMBL" id="JBHTLK010000005">
    <property type="protein sequence ID" value="MFD1145884.1"/>
    <property type="molecule type" value="Genomic_DNA"/>
</dbReference>
<keyword evidence="2" id="KW-1185">Reference proteome</keyword>
<reference evidence="2" key="1">
    <citation type="journal article" date="2019" name="Int. J. Syst. Evol. Microbiol.">
        <title>The Global Catalogue of Microorganisms (GCM) 10K type strain sequencing project: providing services to taxonomists for standard genome sequencing and annotation.</title>
        <authorList>
            <consortium name="The Broad Institute Genomics Platform"/>
            <consortium name="The Broad Institute Genome Sequencing Center for Infectious Disease"/>
            <person name="Wu L."/>
            <person name="Ma J."/>
        </authorList>
    </citation>
    <scope>NUCLEOTIDE SEQUENCE [LARGE SCALE GENOMIC DNA]</scope>
    <source>
        <strain evidence="2">CCUG 60214</strain>
    </source>
</reference>
<evidence type="ECO:0000313" key="1">
    <source>
        <dbReference type="EMBL" id="MFD1145884.1"/>
    </source>
</evidence>
<evidence type="ECO:0000313" key="2">
    <source>
        <dbReference type="Proteomes" id="UP001597168"/>
    </source>
</evidence>
<proteinExistence type="predicted"/>
<dbReference type="Proteomes" id="UP001597168">
    <property type="component" value="Unassembled WGS sequence"/>
</dbReference>
<organism evidence="1 2">
    <name type="scientific">Saccharothrix hoggarensis</name>
    <dbReference type="NCBI Taxonomy" id="913853"/>
    <lineage>
        <taxon>Bacteria</taxon>
        <taxon>Bacillati</taxon>
        <taxon>Actinomycetota</taxon>
        <taxon>Actinomycetes</taxon>
        <taxon>Pseudonocardiales</taxon>
        <taxon>Pseudonocardiaceae</taxon>
        <taxon>Saccharothrix</taxon>
    </lineage>
</organism>